<evidence type="ECO:0000259" key="6">
    <source>
        <dbReference type="SMART" id="SM00235"/>
    </source>
</evidence>
<dbReference type="SUPFAM" id="SSF55486">
    <property type="entry name" value="Metalloproteases ('zincins'), catalytic domain"/>
    <property type="match status" value="1"/>
</dbReference>
<name>A0A1Y5F1Q0_9BACT</name>
<dbReference type="EMBL" id="MAAO01000016">
    <property type="protein sequence ID" value="OUR93078.1"/>
    <property type="molecule type" value="Genomic_DNA"/>
</dbReference>
<dbReference type="Proteomes" id="UP000196531">
    <property type="component" value="Unassembled WGS sequence"/>
</dbReference>
<reference evidence="8" key="1">
    <citation type="journal article" date="2017" name="Proc. Natl. Acad. Sci. U.S.A.">
        <title>Simulation of Deepwater Horizon oil plume reveals substrate specialization within a complex community of hydrocarbon-degraders.</title>
        <authorList>
            <person name="Hu P."/>
            <person name="Dubinsky E.A."/>
            <person name="Probst A.J."/>
            <person name="Wang J."/>
            <person name="Sieber C.M.K."/>
            <person name="Tom L.M."/>
            <person name="Gardinali P."/>
            <person name="Banfield J.F."/>
            <person name="Atlas R.M."/>
            <person name="Andersen G.L."/>
        </authorList>
    </citation>
    <scope>NUCLEOTIDE SEQUENCE [LARGE SCALE GENOMIC DNA]</scope>
</reference>
<evidence type="ECO:0000256" key="3">
    <source>
        <dbReference type="ARBA" id="ARBA00022801"/>
    </source>
</evidence>
<dbReference type="GO" id="GO:0006508">
    <property type="term" value="P:proteolysis"/>
    <property type="evidence" value="ECO:0007669"/>
    <property type="project" value="UniProtKB-KW"/>
</dbReference>
<evidence type="ECO:0000256" key="1">
    <source>
        <dbReference type="ARBA" id="ARBA00022670"/>
    </source>
</evidence>
<keyword evidence="5" id="KW-0732">Signal</keyword>
<accession>A0A1Y5F1Q0</accession>
<dbReference type="AlphaFoldDB" id="A0A1Y5F1Q0"/>
<evidence type="ECO:0000313" key="7">
    <source>
        <dbReference type="EMBL" id="OUR93078.1"/>
    </source>
</evidence>
<dbReference type="SMART" id="SM00235">
    <property type="entry name" value="ZnMc"/>
    <property type="match status" value="1"/>
</dbReference>
<keyword evidence="3" id="KW-0378">Hydrolase</keyword>
<dbReference type="Gene3D" id="3.40.390.10">
    <property type="entry name" value="Collagenase (Catalytic Domain)"/>
    <property type="match status" value="1"/>
</dbReference>
<feature type="domain" description="Peptidase metallopeptidase" evidence="6">
    <location>
        <begin position="29"/>
        <end position="193"/>
    </location>
</feature>
<evidence type="ECO:0000256" key="2">
    <source>
        <dbReference type="ARBA" id="ARBA00022723"/>
    </source>
</evidence>
<dbReference type="PRINTS" id="PR00138">
    <property type="entry name" value="MATRIXIN"/>
</dbReference>
<dbReference type="GO" id="GO:0031012">
    <property type="term" value="C:extracellular matrix"/>
    <property type="evidence" value="ECO:0007669"/>
    <property type="project" value="InterPro"/>
</dbReference>
<comment type="caution">
    <text evidence="7">The sequence shown here is derived from an EMBL/GenBank/DDBJ whole genome shotgun (WGS) entry which is preliminary data.</text>
</comment>
<dbReference type="Pfam" id="PF00413">
    <property type="entry name" value="Peptidase_M10"/>
    <property type="match status" value="1"/>
</dbReference>
<sequence length="598" mass="65478">MLKPFSFILLLLISLSAQAFVINRVSNGSYIKWQSGKVINLNLSTSNLDGLSSANVQSIVANSVSQWTSKIPNQVKLFTTNDGEFSSRNDIYFQNNSVFFSDPTIVASTTMLSDINTGQLYEADIILNDSQHTFSTSTISKKYLGNIITHEVGHLLGLGHSQILDASMFYELRKGQSLLHDDDNSGVRHLYGTSGLGTISGTVAGSAGLISIFGAHVIAFSLQKGEEVASSVSDSNGSFVINNLPLNETYFLYVEPLNNLSSLPSYYSVRKKNFCDSNNSYKGAFFQRCFGSDRGHPYGIKLSSSTVNINVGYVSIKCGLDVSGDYNLSKGSSNSINLVSQDISNHYIGSSSVGFFNSKNIAGTVVFDDAQDEYSLNLSQHNLSSIYPGKDLYLEVQIHTQPFFSPLRVKASLDNADYMTPILYPSTPSIPIDANGNYDLDIKIRIPMNLDQSKNVFSLKLFPESLDNLSYSPYVQDIFTVGKIHYNEGRHFYFMTTRLIEKVGIDYYQVSEKNYGSLSDNQNCMDASGTYKVVANTVTTESFLKKSSKKKDDALPLACGSITTTRGGPTGGGPGASLVLTGFFMILALRFKSSQILE</sequence>
<keyword evidence="4" id="KW-0862">Zinc</keyword>
<dbReference type="GO" id="GO:0004222">
    <property type="term" value="F:metalloendopeptidase activity"/>
    <property type="evidence" value="ECO:0007669"/>
    <property type="project" value="InterPro"/>
</dbReference>
<evidence type="ECO:0000256" key="5">
    <source>
        <dbReference type="SAM" id="SignalP"/>
    </source>
</evidence>
<evidence type="ECO:0000256" key="4">
    <source>
        <dbReference type="ARBA" id="ARBA00022833"/>
    </source>
</evidence>
<keyword evidence="2" id="KW-0479">Metal-binding</keyword>
<gene>
    <name evidence="7" type="ORF">A9Q84_21480</name>
</gene>
<dbReference type="InterPro" id="IPR008969">
    <property type="entry name" value="CarboxyPept-like_regulatory"/>
</dbReference>
<protein>
    <recommendedName>
        <fullName evidence="6">Peptidase metallopeptidase domain-containing protein</fullName>
    </recommendedName>
</protein>
<dbReference type="GO" id="GO:0008270">
    <property type="term" value="F:zinc ion binding"/>
    <property type="evidence" value="ECO:0007669"/>
    <property type="project" value="InterPro"/>
</dbReference>
<dbReference type="InterPro" id="IPR024079">
    <property type="entry name" value="MetalloPept_cat_dom_sf"/>
</dbReference>
<dbReference type="SUPFAM" id="SSF49464">
    <property type="entry name" value="Carboxypeptidase regulatory domain-like"/>
    <property type="match status" value="1"/>
</dbReference>
<dbReference type="InterPro" id="IPR001818">
    <property type="entry name" value="Pept_M10_metallopeptidase"/>
</dbReference>
<feature type="chain" id="PRO_5012960930" description="Peptidase metallopeptidase domain-containing protein" evidence="5">
    <location>
        <begin position="20"/>
        <end position="598"/>
    </location>
</feature>
<proteinExistence type="predicted"/>
<feature type="signal peptide" evidence="5">
    <location>
        <begin position="1"/>
        <end position="19"/>
    </location>
</feature>
<dbReference type="InterPro" id="IPR006026">
    <property type="entry name" value="Peptidase_Metallo"/>
</dbReference>
<evidence type="ECO:0000313" key="8">
    <source>
        <dbReference type="Proteomes" id="UP000196531"/>
    </source>
</evidence>
<keyword evidence="1" id="KW-0645">Protease</keyword>
<dbReference type="InterPro" id="IPR021190">
    <property type="entry name" value="Pept_M10A"/>
</dbReference>
<organism evidence="7 8">
    <name type="scientific">Halobacteriovorax marinus</name>
    <dbReference type="NCBI Taxonomy" id="97084"/>
    <lineage>
        <taxon>Bacteria</taxon>
        <taxon>Pseudomonadati</taxon>
        <taxon>Bdellovibrionota</taxon>
        <taxon>Bacteriovoracia</taxon>
        <taxon>Bacteriovoracales</taxon>
        <taxon>Halobacteriovoraceae</taxon>
        <taxon>Halobacteriovorax</taxon>
    </lineage>
</organism>